<evidence type="ECO:0000313" key="1">
    <source>
        <dbReference type="EMBL" id="SDI41282.1"/>
    </source>
</evidence>
<accession>A0A1G8KCX9</accession>
<evidence type="ECO:0000313" key="2">
    <source>
        <dbReference type="Proteomes" id="UP000199706"/>
    </source>
</evidence>
<dbReference type="AlphaFoldDB" id="A0A1G8KCX9"/>
<dbReference type="RefSeq" id="WP_175772374.1">
    <property type="nucleotide sequence ID" value="NZ_CADERL010000008.1"/>
</dbReference>
<dbReference type="Proteomes" id="UP000199706">
    <property type="component" value="Unassembled WGS sequence"/>
</dbReference>
<gene>
    <name evidence="1" type="ORF">SAMN05216466_12283</name>
</gene>
<reference evidence="1 2" key="1">
    <citation type="submission" date="2016-10" db="EMBL/GenBank/DDBJ databases">
        <authorList>
            <person name="de Groot N.N."/>
        </authorList>
    </citation>
    <scope>NUCLEOTIDE SEQUENCE [LARGE SCALE GENOMIC DNA]</scope>
    <source>
        <strain evidence="1 2">LMG 2247</strain>
    </source>
</reference>
<proteinExistence type="predicted"/>
<protein>
    <submittedName>
        <fullName evidence="1">Uncharacterized protein</fullName>
    </submittedName>
</protein>
<organism evidence="1 2">
    <name type="scientific">Paraburkholderia phenazinium</name>
    <dbReference type="NCBI Taxonomy" id="60549"/>
    <lineage>
        <taxon>Bacteria</taxon>
        <taxon>Pseudomonadati</taxon>
        <taxon>Pseudomonadota</taxon>
        <taxon>Betaproteobacteria</taxon>
        <taxon>Burkholderiales</taxon>
        <taxon>Burkholderiaceae</taxon>
        <taxon>Paraburkholderia</taxon>
    </lineage>
</organism>
<name>A0A1G8KCX9_9BURK</name>
<dbReference type="EMBL" id="FNCJ01000022">
    <property type="protein sequence ID" value="SDI41282.1"/>
    <property type="molecule type" value="Genomic_DNA"/>
</dbReference>
<sequence length="46" mass="5120">MHTRLNITRLGRASAGDLMDFAAKAGATRIYQQLARDCLQSLQQVE</sequence>